<dbReference type="InterPro" id="IPR050846">
    <property type="entry name" value="TLCD"/>
</dbReference>
<dbReference type="AlphaFoldDB" id="A0AAD8NZS4"/>
<proteinExistence type="predicted"/>
<evidence type="ECO:0000256" key="3">
    <source>
        <dbReference type="ARBA" id="ARBA00022989"/>
    </source>
</evidence>
<dbReference type="Proteomes" id="UP001229421">
    <property type="component" value="Unassembled WGS sequence"/>
</dbReference>
<keyword evidence="9" id="KW-1185">Reference proteome</keyword>
<accession>A0AAD8NZS4</accession>
<gene>
    <name evidence="8" type="ORF">QVD17_15581</name>
</gene>
<evidence type="ECO:0000259" key="7">
    <source>
        <dbReference type="PROSITE" id="PS50922"/>
    </source>
</evidence>
<dbReference type="EMBL" id="JAUHHV010000004">
    <property type="protein sequence ID" value="KAK1426901.1"/>
    <property type="molecule type" value="Genomic_DNA"/>
</dbReference>
<protein>
    <recommendedName>
        <fullName evidence="7">TLC domain-containing protein</fullName>
    </recommendedName>
</protein>
<dbReference type="Pfam" id="PF03798">
    <property type="entry name" value="TRAM_LAG1_CLN8"/>
    <property type="match status" value="1"/>
</dbReference>
<feature type="transmembrane region" description="Helical" evidence="6">
    <location>
        <begin position="253"/>
        <end position="274"/>
    </location>
</feature>
<evidence type="ECO:0000256" key="4">
    <source>
        <dbReference type="ARBA" id="ARBA00023136"/>
    </source>
</evidence>
<evidence type="ECO:0000256" key="5">
    <source>
        <dbReference type="PROSITE-ProRule" id="PRU00205"/>
    </source>
</evidence>
<feature type="domain" description="TLC" evidence="7">
    <location>
        <begin position="81"/>
        <end position="285"/>
    </location>
</feature>
<organism evidence="8 9">
    <name type="scientific">Tagetes erecta</name>
    <name type="common">African marigold</name>
    <dbReference type="NCBI Taxonomy" id="13708"/>
    <lineage>
        <taxon>Eukaryota</taxon>
        <taxon>Viridiplantae</taxon>
        <taxon>Streptophyta</taxon>
        <taxon>Embryophyta</taxon>
        <taxon>Tracheophyta</taxon>
        <taxon>Spermatophyta</taxon>
        <taxon>Magnoliopsida</taxon>
        <taxon>eudicotyledons</taxon>
        <taxon>Gunneridae</taxon>
        <taxon>Pentapetalae</taxon>
        <taxon>asterids</taxon>
        <taxon>campanulids</taxon>
        <taxon>Asterales</taxon>
        <taxon>Asteraceae</taxon>
        <taxon>Asteroideae</taxon>
        <taxon>Heliantheae alliance</taxon>
        <taxon>Tageteae</taxon>
        <taxon>Tagetes</taxon>
    </lineage>
</organism>
<evidence type="ECO:0000256" key="1">
    <source>
        <dbReference type="ARBA" id="ARBA00004141"/>
    </source>
</evidence>
<dbReference type="PROSITE" id="PS50922">
    <property type="entry name" value="TLC"/>
    <property type="match status" value="1"/>
</dbReference>
<feature type="transmembrane region" description="Helical" evidence="6">
    <location>
        <begin position="182"/>
        <end position="203"/>
    </location>
</feature>
<evidence type="ECO:0000256" key="2">
    <source>
        <dbReference type="ARBA" id="ARBA00022692"/>
    </source>
</evidence>
<dbReference type="PANTHER" id="PTHR13439">
    <property type="entry name" value="CT120 PROTEIN"/>
    <property type="match status" value="1"/>
</dbReference>
<evidence type="ECO:0000313" key="9">
    <source>
        <dbReference type="Proteomes" id="UP001229421"/>
    </source>
</evidence>
<feature type="transmembrane region" description="Helical" evidence="6">
    <location>
        <begin position="45"/>
        <end position="72"/>
    </location>
</feature>
<dbReference type="GO" id="GO:0016020">
    <property type="term" value="C:membrane"/>
    <property type="evidence" value="ECO:0007669"/>
    <property type="project" value="UniProtKB-SubCell"/>
</dbReference>
<dbReference type="GO" id="GO:0005783">
    <property type="term" value="C:endoplasmic reticulum"/>
    <property type="evidence" value="ECO:0007669"/>
    <property type="project" value="TreeGrafter"/>
</dbReference>
<feature type="transmembrane region" description="Helical" evidence="6">
    <location>
        <begin position="93"/>
        <end position="113"/>
    </location>
</feature>
<evidence type="ECO:0000313" key="8">
    <source>
        <dbReference type="EMBL" id="KAK1426901.1"/>
    </source>
</evidence>
<dbReference type="GO" id="GO:0055088">
    <property type="term" value="P:lipid homeostasis"/>
    <property type="evidence" value="ECO:0007669"/>
    <property type="project" value="TreeGrafter"/>
</dbReference>
<dbReference type="InterPro" id="IPR006634">
    <property type="entry name" value="TLC-dom"/>
</dbReference>
<keyword evidence="4 5" id="KW-0472">Membrane</keyword>
<feature type="transmembrane region" description="Helical" evidence="6">
    <location>
        <begin position="215"/>
        <end position="241"/>
    </location>
</feature>
<dbReference type="SMART" id="SM00724">
    <property type="entry name" value="TLC"/>
    <property type="match status" value="1"/>
</dbReference>
<name>A0AAD8NZS4_TARER</name>
<comment type="subcellular location">
    <subcellularLocation>
        <location evidence="1">Membrane</location>
        <topology evidence="1">Multi-pass membrane protein</topology>
    </subcellularLocation>
</comment>
<reference evidence="8" key="1">
    <citation type="journal article" date="2023" name="bioRxiv">
        <title>Improved chromosome-level genome assembly for marigold (Tagetes erecta).</title>
        <authorList>
            <person name="Jiang F."/>
            <person name="Yuan L."/>
            <person name="Wang S."/>
            <person name="Wang H."/>
            <person name="Xu D."/>
            <person name="Wang A."/>
            <person name="Fan W."/>
        </authorList>
    </citation>
    <scope>NUCLEOTIDE SEQUENCE</scope>
    <source>
        <strain evidence="8">WSJ</strain>
        <tissue evidence="8">Leaf</tissue>
    </source>
</reference>
<dbReference type="PANTHER" id="PTHR13439:SF0">
    <property type="entry name" value="TOPOISOMERASE I DAMAGE AFFECTED PROTEIN 4"/>
    <property type="match status" value="1"/>
</dbReference>
<feature type="transmembrane region" description="Helical" evidence="6">
    <location>
        <begin position="133"/>
        <end position="153"/>
    </location>
</feature>
<keyword evidence="2 5" id="KW-0812">Transmembrane</keyword>
<comment type="caution">
    <text evidence="8">The sequence shown here is derived from an EMBL/GenBank/DDBJ whole genome shotgun (WGS) entry which is preliminary data.</text>
</comment>
<sequence length="290" mass="32971">MLVSIFSYKQSIHNTPFVLTFMEGRRSASGFSTIVDHATSSDPSLWLVSVFGGIFMCKIVYELTGIISPLIFKGFIKLEDAQKLEWKNRGFSTFHAIFVAIGSVYLLVISDLFDEHNQQEWIINRSSALSDAVLGISIGYFLTDLVMIIWTYPNLGGFEYFLHHGLSLLAIGQSLLSGQVQFYILIVLFTEITTPFVNLRWYLDVAGRKNSTLYLLNGVALFVGWLAARVILFVFFFSHMYARLYQVKQIYPMGFYSTVTIPPALALMNLFWFWKIAKGLIKTLSKLKGQ</sequence>
<keyword evidence="3 6" id="KW-1133">Transmembrane helix</keyword>
<evidence type="ECO:0000256" key="6">
    <source>
        <dbReference type="SAM" id="Phobius"/>
    </source>
</evidence>